<dbReference type="GO" id="GO:0000293">
    <property type="term" value="F:ferric-chelate reductase activity"/>
    <property type="evidence" value="ECO:0007669"/>
    <property type="project" value="UniProtKB-ARBA"/>
</dbReference>
<keyword evidence="8" id="KW-0406">Ion transport</keyword>
<keyword evidence="7" id="KW-0560">Oxidoreductase</keyword>
<proteinExistence type="inferred from homology"/>
<dbReference type="SFLD" id="SFLDS00052">
    <property type="entry name" value="Ferric_Reductase_Domain"/>
    <property type="match status" value="1"/>
</dbReference>
<dbReference type="InterPro" id="IPR017927">
    <property type="entry name" value="FAD-bd_FR_type"/>
</dbReference>
<dbReference type="CDD" id="cd06186">
    <property type="entry name" value="NOX_Duox_like_FAD_NADP"/>
    <property type="match status" value="1"/>
</dbReference>
<dbReference type="InterPro" id="IPR013130">
    <property type="entry name" value="Fe3_Rdtase_TM_dom"/>
</dbReference>
<dbReference type="GO" id="GO:0005886">
    <property type="term" value="C:plasma membrane"/>
    <property type="evidence" value="ECO:0007669"/>
    <property type="project" value="TreeGrafter"/>
</dbReference>
<dbReference type="Pfam" id="PF01794">
    <property type="entry name" value="Ferric_reduct"/>
    <property type="match status" value="1"/>
</dbReference>
<dbReference type="InterPro" id="IPR013121">
    <property type="entry name" value="Fe_red_NAD-bd_6"/>
</dbReference>
<evidence type="ECO:0000256" key="7">
    <source>
        <dbReference type="ARBA" id="ARBA00023002"/>
    </source>
</evidence>
<dbReference type="Pfam" id="PF08030">
    <property type="entry name" value="NAD_binding_6"/>
    <property type="match status" value="1"/>
</dbReference>
<evidence type="ECO:0000256" key="9">
    <source>
        <dbReference type="ARBA" id="ARBA00023136"/>
    </source>
</evidence>
<keyword evidence="15" id="KW-1185">Reference proteome</keyword>
<feature type="transmembrane region" description="Helical" evidence="12">
    <location>
        <begin position="224"/>
        <end position="242"/>
    </location>
</feature>
<dbReference type="PROSITE" id="PS51384">
    <property type="entry name" value="FAD_FR"/>
    <property type="match status" value="1"/>
</dbReference>
<dbReference type="EMBL" id="CP072756">
    <property type="protein sequence ID" value="QUC20579.1"/>
    <property type="molecule type" value="Genomic_DNA"/>
</dbReference>
<evidence type="ECO:0000259" key="13">
    <source>
        <dbReference type="PROSITE" id="PS51384"/>
    </source>
</evidence>
<name>A0A8E5HSV4_USTVR</name>
<sequence length="556" mass="60664">MVDQLDEAQLRRFASRARRNLESTLGFILSLVFVGLLFTVFHFVVGRSNHRMRTRRREKPPGSRVPFVFAMARNVRKLGLRRVRSGPSLDRASIVALYLALNLVALFTNLDNKNMALETNVAARSAWLAIANLLFVVFFALRITPLSFLAARSYERLNCLHRVAGLTATSLFIIHASLYSGYFAEAGMTDILLRRSDVFGMVAGVSWILMALAAVCLRRWRYELFYHVHVSLWVVSVVALALHQPDLGRKIPIGTVVAGSMWALDRVIRLARLAVHGMNNSATLSPLPNGGTRVTLAKPPMGAFPGKHCFLWIPRIRLLQTHPFTMASADPLEFVVASRDGFTRDLHKHAVDHPGIVLKASVEGPYGAAPDPWAFETVVLVAGGSGASFTFGLAQALLGRSTNNSNVTRRVVFVWAVKYSSHLTWFAEHLVTLGNDARFSVAVFVTRSSPPSPSSPTRTSSAAPGDSGSSEDLEKPPPPSPGGADGPISLPGLPIQYRRPDTALLIREAVSATGACERVLISTCGPAQMTQLVRQTAAECIRADGPSVHLHSEHFA</sequence>
<keyword evidence="4 12" id="KW-0812">Transmembrane</keyword>
<feature type="region of interest" description="Disordered" evidence="11">
    <location>
        <begin position="447"/>
        <end position="492"/>
    </location>
</feature>
<dbReference type="InterPro" id="IPR051410">
    <property type="entry name" value="Ferric/Cupric_Reductase"/>
</dbReference>
<keyword evidence="10" id="KW-0325">Glycoprotein</keyword>
<reference evidence="14" key="1">
    <citation type="submission" date="2020-03" db="EMBL/GenBank/DDBJ databases">
        <title>A mixture of massive structural variations and highly conserved coding sequences in Ustilaginoidea virens genome.</title>
        <authorList>
            <person name="Zhang K."/>
            <person name="Zhao Z."/>
            <person name="Zhang Z."/>
            <person name="Li Y."/>
            <person name="Hsiang T."/>
            <person name="Sun W."/>
        </authorList>
    </citation>
    <scope>NUCLEOTIDE SEQUENCE</scope>
    <source>
        <strain evidence="14">UV-8b</strain>
    </source>
</reference>
<keyword evidence="5" id="KW-0249">Electron transport</keyword>
<dbReference type="AlphaFoldDB" id="A0A8E5HSV4"/>
<evidence type="ECO:0000256" key="6">
    <source>
        <dbReference type="ARBA" id="ARBA00022989"/>
    </source>
</evidence>
<evidence type="ECO:0000256" key="11">
    <source>
        <dbReference type="SAM" id="MobiDB-lite"/>
    </source>
</evidence>
<feature type="domain" description="FAD-binding FR-type" evidence="13">
    <location>
        <begin position="260"/>
        <end position="372"/>
    </location>
</feature>
<dbReference type="InterPro" id="IPR039261">
    <property type="entry name" value="FNR_nucleotide-bd"/>
</dbReference>
<dbReference type="SUPFAM" id="SSF52343">
    <property type="entry name" value="Ferredoxin reductase-like, C-terminal NADP-linked domain"/>
    <property type="match status" value="1"/>
</dbReference>
<dbReference type="SFLD" id="SFLDG01168">
    <property type="entry name" value="Ferric_reductase_subgroup_(FRE"/>
    <property type="match status" value="1"/>
</dbReference>
<comment type="similarity">
    <text evidence="2">Belongs to the ferric reductase (FRE) family.</text>
</comment>
<dbReference type="RefSeq" id="XP_042998252.1">
    <property type="nucleotide sequence ID" value="XM_043142318.1"/>
</dbReference>
<accession>A0A8E5HSV4</accession>
<keyword evidence="3" id="KW-0813">Transport</keyword>
<evidence type="ECO:0000256" key="3">
    <source>
        <dbReference type="ARBA" id="ARBA00022448"/>
    </source>
</evidence>
<evidence type="ECO:0000313" key="15">
    <source>
        <dbReference type="Proteomes" id="UP000027002"/>
    </source>
</evidence>
<dbReference type="Proteomes" id="UP000027002">
    <property type="component" value="Chromosome 4"/>
</dbReference>
<evidence type="ECO:0000256" key="5">
    <source>
        <dbReference type="ARBA" id="ARBA00022982"/>
    </source>
</evidence>
<dbReference type="PANTHER" id="PTHR32361:SF9">
    <property type="entry name" value="FERRIC REDUCTASE TRANSMEMBRANE COMPONENT 3-RELATED"/>
    <property type="match status" value="1"/>
</dbReference>
<dbReference type="GeneID" id="66065598"/>
<dbReference type="OrthoDB" id="10006946at2759"/>
<dbReference type="Gene3D" id="3.40.50.80">
    <property type="entry name" value="Nucleotide-binding domain of ferredoxin-NADP reductase (FNR) module"/>
    <property type="match status" value="1"/>
</dbReference>
<feature type="compositionally biased region" description="Low complexity" evidence="11">
    <location>
        <begin position="455"/>
        <end position="464"/>
    </location>
</feature>
<evidence type="ECO:0000256" key="12">
    <source>
        <dbReference type="SAM" id="Phobius"/>
    </source>
</evidence>
<feature type="transmembrane region" description="Helical" evidence="12">
    <location>
        <begin position="127"/>
        <end position="151"/>
    </location>
</feature>
<evidence type="ECO:0000256" key="4">
    <source>
        <dbReference type="ARBA" id="ARBA00022692"/>
    </source>
</evidence>
<dbReference type="GO" id="GO:0015677">
    <property type="term" value="P:copper ion import"/>
    <property type="evidence" value="ECO:0007669"/>
    <property type="project" value="TreeGrafter"/>
</dbReference>
<comment type="subcellular location">
    <subcellularLocation>
        <location evidence="1">Membrane</location>
        <topology evidence="1">Multi-pass membrane protein</topology>
    </subcellularLocation>
</comment>
<dbReference type="InterPro" id="IPR013112">
    <property type="entry name" value="FAD-bd_8"/>
</dbReference>
<evidence type="ECO:0000256" key="10">
    <source>
        <dbReference type="ARBA" id="ARBA00023180"/>
    </source>
</evidence>
<evidence type="ECO:0000256" key="8">
    <source>
        <dbReference type="ARBA" id="ARBA00023065"/>
    </source>
</evidence>
<dbReference type="Pfam" id="PF08022">
    <property type="entry name" value="FAD_binding_8"/>
    <property type="match status" value="1"/>
</dbReference>
<evidence type="ECO:0000256" key="2">
    <source>
        <dbReference type="ARBA" id="ARBA00006278"/>
    </source>
</evidence>
<protein>
    <recommendedName>
        <fullName evidence="13">FAD-binding FR-type domain-containing protein</fullName>
    </recommendedName>
</protein>
<feature type="transmembrane region" description="Helical" evidence="12">
    <location>
        <begin position="163"/>
        <end position="183"/>
    </location>
</feature>
<evidence type="ECO:0000256" key="1">
    <source>
        <dbReference type="ARBA" id="ARBA00004141"/>
    </source>
</evidence>
<dbReference type="PANTHER" id="PTHR32361">
    <property type="entry name" value="FERRIC/CUPRIC REDUCTASE TRANSMEMBRANE COMPONENT"/>
    <property type="match status" value="1"/>
</dbReference>
<gene>
    <name evidence="14" type="ORF">UV8b_04820</name>
</gene>
<dbReference type="GO" id="GO:0006879">
    <property type="term" value="P:intracellular iron ion homeostasis"/>
    <property type="evidence" value="ECO:0007669"/>
    <property type="project" value="TreeGrafter"/>
</dbReference>
<dbReference type="KEGG" id="uvi:66065598"/>
<keyword evidence="9 12" id="KW-0472">Membrane</keyword>
<feature type="transmembrane region" description="Helical" evidence="12">
    <location>
        <begin position="25"/>
        <end position="46"/>
    </location>
</feature>
<evidence type="ECO:0000313" key="14">
    <source>
        <dbReference type="EMBL" id="QUC20579.1"/>
    </source>
</evidence>
<feature type="transmembrane region" description="Helical" evidence="12">
    <location>
        <begin position="89"/>
        <end position="107"/>
    </location>
</feature>
<feature type="transmembrane region" description="Helical" evidence="12">
    <location>
        <begin position="198"/>
        <end position="217"/>
    </location>
</feature>
<dbReference type="GO" id="GO:0006826">
    <property type="term" value="P:iron ion transport"/>
    <property type="evidence" value="ECO:0007669"/>
    <property type="project" value="TreeGrafter"/>
</dbReference>
<keyword evidence="6 12" id="KW-1133">Transmembrane helix</keyword>
<organism evidence="14 15">
    <name type="scientific">Ustilaginoidea virens</name>
    <name type="common">Rice false smut fungus</name>
    <name type="synonym">Villosiclava virens</name>
    <dbReference type="NCBI Taxonomy" id="1159556"/>
    <lineage>
        <taxon>Eukaryota</taxon>
        <taxon>Fungi</taxon>
        <taxon>Dikarya</taxon>
        <taxon>Ascomycota</taxon>
        <taxon>Pezizomycotina</taxon>
        <taxon>Sordariomycetes</taxon>
        <taxon>Hypocreomycetidae</taxon>
        <taxon>Hypocreales</taxon>
        <taxon>Clavicipitaceae</taxon>
        <taxon>Ustilaginoidea</taxon>
    </lineage>
</organism>